<dbReference type="RefSeq" id="WP_075065858.1">
    <property type="nucleotide sequence ID" value="NZ_LKAJ02000001.1"/>
</dbReference>
<dbReference type="AlphaFoldDB" id="A0A0Q9YXT4"/>
<feature type="transmembrane region" description="Helical" evidence="2">
    <location>
        <begin position="387"/>
        <end position="409"/>
    </location>
</feature>
<organism evidence="3">
    <name type="scientific">Candidatus Berkiella aquae</name>
    <dbReference type="NCBI Taxonomy" id="295108"/>
    <lineage>
        <taxon>Bacteria</taxon>
        <taxon>Pseudomonadati</taxon>
        <taxon>Pseudomonadota</taxon>
        <taxon>Gammaproteobacteria</taxon>
        <taxon>Candidatus Berkiellales</taxon>
        <taxon>Candidatus Berkiellaceae</taxon>
        <taxon>Candidatus Berkiella</taxon>
    </lineage>
</organism>
<feature type="transmembrane region" description="Helical" evidence="2">
    <location>
        <begin position="214"/>
        <end position="235"/>
    </location>
</feature>
<evidence type="ECO:0000313" key="3">
    <source>
        <dbReference type="EMBL" id="KRG21473.1"/>
    </source>
</evidence>
<dbReference type="EMBL" id="LKAJ01000004">
    <property type="protein sequence ID" value="KRG21473.1"/>
    <property type="molecule type" value="Genomic_DNA"/>
</dbReference>
<keyword evidence="5" id="KW-1185">Reference proteome</keyword>
<reference evidence="4" key="3">
    <citation type="submission" date="2021-06" db="EMBL/GenBank/DDBJ databases">
        <title>Genomic Description and Analysis of Intracellular Bacteria, Candidatus Berkiella cookevillensis and Candidatus Berkiella aquae.</title>
        <authorList>
            <person name="Kidane D.T."/>
            <person name="Mehari Y.T."/>
            <person name="Rice F.C."/>
            <person name="Arivett B.A."/>
            <person name="Farone A.L."/>
            <person name="Berk S.G."/>
            <person name="Farone M.B."/>
        </authorList>
    </citation>
    <scope>NUCLEOTIDE SEQUENCE</scope>
    <source>
        <strain evidence="4">HT99</strain>
    </source>
</reference>
<feature type="compositionally biased region" description="Polar residues" evidence="1">
    <location>
        <begin position="21"/>
        <end position="32"/>
    </location>
</feature>
<feature type="compositionally biased region" description="Basic residues" evidence="1">
    <location>
        <begin position="1"/>
        <end position="12"/>
    </location>
</feature>
<dbReference type="Proteomes" id="UP000051497">
    <property type="component" value="Unassembled WGS sequence"/>
</dbReference>
<evidence type="ECO:0000256" key="2">
    <source>
        <dbReference type="SAM" id="Phobius"/>
    </source>
</evidence>
<feature type="transmembrane region" description="Helical" evidence="2">
    <location>
        <begin position="292"/>
        <end position="316"/>
    </location>
</feature>
<feature type="transmembrane region" description="Helical" evidence="2">
    <location>
        <begin position="190"/>
        <end position="208"/>
    </location>
</feature>
<dbReference type="EMBL" id="LKAJ02000001">
    <property type="protein sequence ID" value="MCS5711404.1"/>
    <property type="molecule type" value="Genomic_DNA"/>
</dbReference>
<proteinExistence type="predicted"/>
<comment type="caution">
    <text evidence="3">The sequence shown here is derived from an EMBL/GenBank/DDBJ whole genome shotgun (WGS) entry which is preliminary data.</text>
</comment>
<feature type="transmembrane region" description="Helical" evidence="2">
    <location>
        <begin position="358"/>
        <end position="381"/>
    </location>
</feature>
<reference evidence="4" key="2">
    <citation type="journal article" date="2016" name="Genome Announc.">
        <title>Draft Genome Sequences of Two Novel Amoeba-Resistant Intranuclear Bacteria, 'Candidatus Berkiella cookevillensis' and 'Candidatus Berkiella aquae'.</title>
        <authorList>
            <person name="Mehari Y.T."/>
            <person name="Arivett B.A."/>
            <person name="Farone A.L."/>
            <person name="Gunderson J.H."/>
            <person name="Farone M.B."/>
        </authorList>
    </citation>
    <scope>NUCLEOTIDE SEQUENCE</scope>
    <source>
        <strain evidence="4">HT99</strain>
    </source>
</reference>
<keyword evidence="2" id="KW-1133">Transmembrane helix</keyword>
<feature type="region of interest" description="Disordered" evidence="1">
    <location>
        <begin position="424"/>
        <end position="491"/>
    </location>
</feature>
<feature type="transmembrane region" description="Helical" evidence="2">
    <location>
        <begin position="130"/>
        <end position="153"/>
    </location>
</feature>
<keyword evidence="2" id="KW-0812">Transmembrane</keyword>
<evidence type="ECO:0000256" key="1">
    <source>
        <dbReference type="SAM" id="MobiDB-lite"/>
    </source>
</evidence>
<reference evidence="3" key="1">
    <citation type="submission" date="2015-09" db="EMBL/GenBank/DDBJ databases">
        <title>Draft Genome Sequences of Two Novel Amoeba-resistant Intranuclear Bacteria, Candidatus Berkiella cookevillensis and Candidatus Berkiella aquae.</title>
        <authorList>
            <person name="Mehari Y.T."/>
            <person name="Arivett B.A."/>
            <person name="Farone A.L."/>
            <person name="Gunderson J.H."/>
            <person name="Farone M.B."/>
        </authorList>
    </citation>
    <scope>NUCLEOTIDE SEQUENCE [LARGE SCALE GENOMIC DNA]</scope>
    <source>
        <strain evidence="3">HT99</strain>
    </source>
</reference>
<evidence type="ECO:0000313" key="4">
    <source>
        <dbReference type="EMBL" id="MCS5711404.1"/>
    </source>
</evidence>
<feature type="compositionally biased region" description="Basic residues" evidence="1">
    <location>
        <begin position="458"/>
        <end position="468"/>
    </location>
</feature>
<feature type="region of interest" description="Disordered" evidence="1">
    <location>
        <begin position="1"/>
        <end position="32"/>
    </location>
</feature>
<sequence>MAKSKGRKRTATKRTVPAPVATTSGASTPVTPNAPTQEGRIAWLRQQLGLTALIKATITLGILGFIPGAWIVGLPVLCVYGLIKREKVTQNIRRFFSFRSELEQQNNAAQSLGERTADFIITYYAGLLRWFATAIMFFTMPIGFGLIAGYGLLRFTTTEWLELFEKRARDIYDFIIRGANRFLEDTSIRAKFVLGATVALLLGTSILLSGFGVLVTYSITVCQVAAVLVGCSALIRDLDYAMHNPGRALTANAGKMAGTFWGYSLASQRVLFSRLAFFTNIFLPQSMQIQGYFYGIATPLPMISMMLLGCLAGYAVEKFVDSLCNEVAADSVIVTDASARNAAMTNNRFLDAVYRSRWGLAFITGATPIIVNANVTGSIMLELAGGSLVGASALTVAGLAIGMVAMYGVGMGLRSLWMKASNAPEAPKQPAQPSVAPSKTQKPKAVDKPAQTFTPAHTKAKAATKAKAKTGANKPADRRTSPRLQRAAVAR</sequence>
<protein>
    <submittedName>
        <fullName evidence="3">Uncharacterized protein</fullName>
    </submittedName>
</protein>
<gene>
    <name evidence="4" type="ORF">HT99x_008150</name>
    <name evidence="3" type="ORF">HT99x_01225</name>
</gene>
<accession>A0A0Q9YXT4</accession>
<feature type="transmembrane region" description="Helical" evidence="2">
    <location>
        <begin position="256"/>
        <end position="272"/>
    </location>
</feature>
<keyword evidence="2" id="KW-0472">Membrane</keyword>
<feature type="compositionally biased region" description="Polar residues" evidence="1">
    <location>
        <begin position="431"/>
        <end position="440"/>
    </location>
</feature>
<evidence type="ECO:0000313" key="5">
    <source>
        <dbReference type="Proteomes" id="UP000051497"/>
    </source>
</evidence>
<name>A0A0Q9YXT4_9GAMM</name>
<feature type="transmembrane region" description="Helical" evidence="2">
    <location>
        <begin position="60"/>
        <end position="83"/>
    </location>
</feature>